<dbReference type="GO" id="GO:0016020">
    <property type="term" value="C:membrane"/>
    <property type="evidence" value="ECO:0007669"/>
    <property type="project" value="UniProtKB-SubCell"/>
</dbReference>
<protein>
    <recommendedName>
        <fullName evidence="13">Adhesion G protein-coupled receptor F7</fullName>
    </recommendedName>
</protein>
<dbReference type="Pfam" id="PF00002">
    <property type="entry name" value="7tm_2"/>
    <property type="match status" value="1"/>
</dbReference>
<gene>
    <name evidence="11" type="primary">CUBN</name>
</gene>
<dbReference type="Pfam" id="PF01825">
    <property type="entry name" value="GPS"/>
    <property type="match status" value="1"/>
</dbReference>
<feature type="domain" description="GAIN-B" evidence="9">
    <location>
        <begin position="141"/>
        <end position="291"/>
    </location>
</feature>
<feature type="transmembrane region" description="Helical" evidence="8">
    <location>
        <begin position="331"/>
        <end position="353"/>
    </location>
</feature>
<comment type="subcellular location">
    <subcellularLocation>
        <location evidence="1">Membrane</location>
        <topology evidence="1">Multi-pass membrane protein</topology>
    </subcellularLocation>
</comment>
<name>A0A668V4W2_OREAU</name>
<evidence type="ECO:0000256" key="1">
    <source>
        <dbReference type="ARBA" id="ARBA00004141"/>
    </source>
</evidence>
<evidence type="ECO:0000256" key="6">
    <source>
        <dbReference type="ARBA" id="ARBA00023157"/>
    </source>
</evidence>
<dbReference type="PROSITE" id="PS50221">
    <property type="entry name" value="GAIN_B"/>
    <property type="match status" value="1"/>
</dbReference>
<feature type="transmembrane region" description="Helical" evidence="8">
    <location>
        <begin position="297"/>
        <end position="319"/>
    </location>
</feature>
<feature type="transmembrane region" description="Helical" evidence="8">
    <location>
        <begin position="408"/>
        <end position="435"/>
    </location>
</feature>
<dbReference type="InterPro" id="IPR000203">
    <property type="entry name" value="GPS"/>
</dbReference>
<accession>A0A668V4W2</accession>
<dbReference type="GO" id="GO:0007166">
    <property type="term" value="P:cell surface receptor signaling pathway"/>
    <property type="evidence" value="ECO:0007669"/>
    <property type="project" value="InterPro"/>
</dbReference>
<feature type="transmembrane region" description="Helical" evidence="8">
    <location>
        <begin position="531"/>
        <end position="554"/>
    </location>
</feature>
<dbReference type="PANTHER" id="PTHR45813:SF4">
    <property type="entry name" value="ADHESION G PROTEIN-COUPLED RECEPTOR F5"/>
    <property type="match status" value="1"/>
</dbReference>
<keyword evidence="7" id="KW-0325">Glycoprotein</keyword>
<evidence type="ECO:0000313" key="11">
    <source>
        <dbReference type="Ensembl" id="ENSOABP00000047135.1"/>
    </source>
</evidence>
<evidence type="ECO:0000256" key="3">
    <source>
        <dbReference type="ARBA" id="ARBA00022692"/>
    </source>
</evidence>
<dbReference type="Ensembl" id="ENSOABT00000048355.2">
    <property type="protein sequence ID" value="ENSOABP00000047135.1"/>
    <property type="gene ID" value="ENSOABG00000021068.2"/>
</dbReference>
<dbReference type="FunFam" id="1.20.1070.10:FF:000058">
    <property type="entry name" value="Adhesion G protein-coupled receptor F5"/>
    <property type="match status" value="1"/>
</dbReference>
<evidence type="ECO:0000256" key="8">
    <source>
        <dbReference type="SAM" id="Phobius"/>
    </source>
</evidence>
<dbReference type="InterPro" id="IPR017981">
    <property type="entry name" value="GPCR_2-like_7TM"/>
</dbReference>
<dbReference type="PRINTS" id="PR00249">
    <property type="entry name" value="GPCRSECRETIN"/>
</dbReference>
<evidence type="ECO:0000259" key="9">
    <source>
        <dbReference type="PROSITE" id="PS50221"/>
    </source>
</evidence>
<dbReference type="Gene3D" id="1.20.1070.10">
    <property type="entry name" value="Rhodopsin 7-helix transmembrane proteins"/>
    <property type="match status" value="1"/>
</dbReference>
<proteinExistence type="inferred from homology"/>
<evidence type="ECO:0000256" key="2">
    <source>
        <dbReference type="ARBA" id="ARBA00007343"/>
    </source>
</evidence>
<dbReference type="PANTHER" id="PTHR45813">
    <property type="entry name" value="IG-LIKE DOMAIN-CONTAINING PROTEIN"/>
    <property type="match status" value="1"/>
</dbReference>
<feature type="transmembrane region" description="Helical" evidence="8">
    <location>
        <begin position="455"/>
        <end position="479"/>
    </location>
</feature>
<keyword evidence="4 8" id="KW-1133">Transmembrane helix</keyword>
<dbReference type="SMART" id="SM00303">
    <property type="entry name" value="GPS"/>
    <property type="match status" value="1"/>
</dbReference>
<dbReference type="GO" id="GO:0004930">
    <property type="term" value="F:G protein-coupled receptor activity"/>
    <property type="evidence" value="ECO:0007669"/>
    <property type="project" value="InterPro"/>
</dbReference>
<dbReference type="GO" id="GO:0007189">
    <property type="term" value="P:adenylate cyclase-activating G protein-coupled receptor signaling pathway"/>
    <property type="evidence" value="ECO:0007669"/>
    <property type="project" value="TreeGrafter"/>
</dbReference>
<keyword evidence="6" id="KW-1015">Disulfide bond</keyword>
<reference evidence="11" key="2">
    <citation type="submission" date="2025-09" db="UniProtKB">
        <authorList>
            <consortium name="Ensembl"/>
        </authorList>
    </citation>
    <scope>IDENTIFICATION</scope>
</reference>
<evidence type="ECO:0000259" key="10">
    <source>
        <dbReference type="PROSITE" id="PS50261"/>
    </source>
</evidence>
<evidence type="ECO:0000313" key="12">
    <source>
        <dbReference type="Proteomes" id="UP000472276"/>
    </source>
</evidence>
<dbReference type="InterPro" id="IPR046338">
    <property type="entry name" value="GAIN_dom_sf"/>
</dbReference>
<dbReference type="AlphaFoldDB" id="A0A668V4W2"/>
<keyword evidence="3 8" id="KW-0812">Transmembrane</keyword>
<feature type="transmembrane region" description="Helical" evidence="8">
    <location>
        <begin position="499"/>
        <end position="525"/>
    </location>
</feature>
<dbReference type="Gene3D" id="2.60.220.50">
    <property type="match status" value="1"/>
</dbReference>
<evidence type="ECO:0000256" key="5">
    <source>
        <dbReference type="ARBA" id="ARBA00023136"/>
    </source>
</evidence>
<dbReference type="Proteomes" id="UP000472276">
    <property type="component" value="Unassembled WGS sequence"/>
</dbReference>
<evidence type="ECO:0000256" key="7">
    <source>
        <dbReference type="ARBA" id="ARBA00023180"/>
    </source>
</evidence>
<reference evidence="11" key="1">
    <citation type="submission" date="2025-08" db="UniProtKB">
        <authorList>
            <consortium name="Ensembl"/>
        </authorList>
    </citation>
    <scope>IDENTIFICATION</scope>
</reference>
<keyword evidence="5 8" id="KW-0472">Membrane</keyword>
<dbReference type="PROSITE" id="PS50261">
    <property type="entry name" value="G_PROTEIN_RECEP_F2_4"/>
    <property type="match status" value="1"/>
</dbReference>
<dbReference type="InterPro" id="IPR000832">
    <property type="entry name" value="GPCR_2_secretin-like"/>
</dbReference>
<keyword evidence="12" id="KW-1185">Reference proteome</keyword>
<evidence type="ECO:0000256" key="4">
    <source>
        <dbReference type="ARBA" id="ARBA00022989"/>
    </source>
</evidence>
<organism evidence="11 12">
    <name type="scientific">Oreochromis aureus</name>
    <name type="common">Israeli tilapia</name>
    <name type="synonym">Chromis aureus</name>
    <dbReference type="NCBI Taxonomy" id="47969"/>
    <lineage>
        <taxon>Eukaryota</taxon>
        <taxon>Metazoa</taxon>
        <taxon>Chordata</taxon>
        <taxon>Craniata</taxon>
        <taxon>Vertebrata</taxon>
        <taxon>Euteleostomi</taxon>
        <taxon>Actinopterygii</taxon>
        <taxon>Neopterygii</taxon>
        <taxon>Teleostei</taxon>
        <taxon>Neoteleostei</taxon>
        <taxon>Acanthomorphata</taxon>
        <taxon>Ovalentaria</taxon>
        <taxon>Cichlomorphae</taxon>
        <taxon>Cichliformes</taxon>
        <taxon>Cichlidae</taxon>
        <taxon>African cichlids</taxon>
        <taxon>Pseudocrenilabrinae</taxon>
        <taxon>Oreochromini</taxon>
        <taxon>Oreochromis</taxon>
    </lineage>
</organism>
<feature type="domain" description="G-protein coupled receptors family 2 profile 2" evidence="10">
    <location>
        <begin position="295"/>
        <end position="555"/>
    </location>
</feature>
<feature type="transmembrane region" description="Helical" evidence="8">
    <location>
        <begin position="373"/>
        <end position="396"/>
    </location>
</feature>
<evidence type="ECO:0008006" key="13">
    <source>
        <dbReference type="Google" id="ProtNLM"/>
    </source>
</evidence>
<dbReference type="InterPro" id="IPR057244">
    <property type="entry name" value="GAIN_B"/>
</dbReference>
<comment type="similarity">
    <text evidence="2">Belongs to the G-protein coupled receptor 2 family. Adhesion G-protein coupled receptor (ADGR) subfamily.</text>
</comment>
<dbReference type="InterPro" id="IPR051587">
    <property type="entry name" value="Adhesion_GPCR"/>
</dbReference>
<sequence length="614" mass="67685">MNGSIHSYIQNENYMQKLLRYFFSLSTEAHCVDEKFGKGNEGFKAAVPCEPNQVGEITAVCKENRQFGDIEENCILLPVQELLDESENVLITAGVLTINGTTWNFLNNNDTKNISNSTDAESVSSSFLDSLENITSHLDNTTFDIKTAYILLNRTRFTDTFSAELNSSVAIEIPEADGEIKTITTILFESLDNVLPARDEVNSSFNSINGRIVLVQSTGDINNISFTFDILNDTLGNPECVFWNFSLFNGLGGWDNEGCEVVLNTNETGTVICNCNHLTSFSILMSPNSPKKLYLDIITYIGVGISMVSLVICLIIEGLIWRKIRKNETSYLRHVSIVNIAVSLLVANIWFIIGAAISDAEVKNPPACTAATFFIHFFYLALFFWMLASAMLLLYRTTNVFGGGLTKASMLAIGFSLGYGAPLIIATVTIAATAPDNKYIRDNAVCWLNWDESKALLAFVIPALSIVVINLIILVVVLYKIIRRRVGTTAAQADERHVLLVIVKSLAVLTPFFGITWGLGAGILADPTNEGIHIAFAFFNSLQGFFILVFGTLLDSKVHLMAIAAKSRWAHTSINKSYVYVHIPYMCVFYTCTHLGFHLSGAVSNSIICTTLQN</sequence>